<dbReference type="Gene3D" id="3.30.300.130">
    <property type="entry name" value="Fe-S cluster assembly (FSCA)"/>
    <property type="match status" value="1"/>
</dbReference>
<protein>
    <submittedName>
        <fullName evidence="2">SUF system Fe-S cluster assembly protein</fullName>
    </submittedName>
</protein>
<proteinExistence type="predicted"/>
<dbReference type="EMBL" id="BMJQ01000014">
    <property type="protein sequence ID" value="GGF36942.1"/>
    <property type="molecule type" value="Genomic_DNA"/>
</dbReference>
<dbReference type="RefSeq" id="WP_189050729.1">
    <property type="nucleotide sequence ID" value="NZ_BMJQ01000014.1"/>
</dbReference>
<evidence type="ECO:0000313" key="3">
    <source>
        <dbReference type="Proteomes" id="UP000646365"/>
    </source>
</evidence>
<feature type="domain" description="MIP18 family-like" evidence="1">
    <location>
        <begin position="38"/>
        <end position="110"/>
    </location>
</feature>
<dbReference type="AlphaFoldDB" id="A0A8J2YZW1"/>
<dbReference type="InterPro" id="IPR034904">
    <property type="entry name" value="FSCA_dom_sf"/>
</dbReference>
<dbReference type="PANTHER" id="PTHR42831:SF1">
    <property type="entry name" value="FE-S PROTEIN MATURATION AUXILIARY FACTOR YITW"/>
    <property type="match status" value="1"/>
</dbReference>
<dbReference type="Proteomes" id="UP000646365">
    <property type="component" value="Unassembled WGS sequence"/>
</dbReference>
<keyword evidence="3" id="KW-1185">Reference proteome</keyword>
<dbReference type="PANTHER" id="PTHR42831">
    <property type="entry name" value="FE-S PROTEIN MATURATION AUXILIARY FACTOR YITW"/>
    <property type="match status" value="1"/>
</dbReference>
<dbReference type="SUPFAM" id="SSF117916">
    <property type="entry name" value="Fe-S cluster assembly (FSCA) domain-like"/>
    <property type="match status" value="1"/>
</dbReference>
<accession>A0A8J2YZW1</accession>
<name>A0A8J2YZW1_9PROT</name>
<sequence length="134" mass="14751">MVQDDGKTLFDFMPGRAPATEIDPLDRIKVEGEDKALEAKVLEALKTVRDPEIPVNLVDLGLIYDLVVGADGKVYVEMTLTAPTCPVAGSLPGEVERAVRTVDRVTEVQVNLVWTPPWHQDLMSEEARLELGLL</sequence>
<dbReference type="Pfam" id="PF01883">
    <property type="entry name" value="FeS_assembly_P"/>
    <property type="match status" value="1"/>
</dbReference>
<organism evidence="2 3">
    <name type="scientific">Aliidongia dinghuensis</name>
    <dbReference type="NCBI Taxonomy" id="1867774"/>
    <lineage>
        <taxon>Bacteria</taxon>
        <taxon>Pseudomonadati</taxon>
        <taxon>Pseudomonadota</taxon>
        <taxon>Alphaproteobacteria</taxon>
        <taxon>Rhodospirillales</taxon>
        <taxon>Dongiaceae</taxon>
        <taxon>Aliidongia</taxon>
    </lineage>
</organism>
<gene>
    <name evidence="2" type="ORF">GCM10011611_49270</name>
</gene>
<evidence type="ECO:0000313" key="2">
    <source>
        <dbReference type="EMBL" id="GGF36942.1"/>
    </source>
</evidence>
<comment type="caution">
    <text evidence="2">The sequence shown here is derived from an EMBL/GenBank/DDBJ whole genome shotgun (WGS) entry which is preliminary data.</text>
</comment>
<dbReference type="InterPro" id="IPR002744">
    <property type="entry name" value="MIP18-like"/>
</dbReference>
<reference evidence="2" key="2">
    <citation type="submission" date="2020-09" db="EMBL/GenBank/DDBJ databases">
        <authorList>
            <person name="Sun Q."/>
            <person name="Zhou Y."/>
        </authorList>
    </citation>
    <scope>NUCLEOTIDE SEQUENCE</scope>
    <source>
        <strain evidence="2">CGMCC 1.15725</strain>
    </source>
</reference>
<reference evidence="2" key="1">
    <citation type="journal article" date="2014" name="Int. J. Syst. Evol. Microbiol.">
        <title>Complete genome sequence of Corynebacterium casei LMG S-19264T (=DSM 44701T), isolated from a smear-ripened cheese.</title>
        <authorList>
            <consortium name="US DOE Joint Genome Institute (JGI-PGF)"/>
            <person name="Walter F."/>
            <person name="Albersmeier A."/>
            <person name="Kalinowski J."/>
            <person name="Ruckert C."/>
        </authorList>
    </citation>
    <scope>NUCLEOTIDE SEQUENCE</scope>
    <source>
        <strain evidence="2">CGMCC 1.15725</strain>
    </source>
</reference>
<dbReference type="InterPro" id="IPR052339">
    <property type="entry name" value="Fe-S_Maturation_MIP18"/>
</dbReference>
<evidence type="ECO:0000259" key="1">
    <source>
        <dbReference type="Pfam" id="PF01883"/>
    </source>
</evidence>